<name>A0ABU0I9W7_9HYPH</name>
<organism evidence="1 2">
    <name type="scientific">Rhizobium paknamense</name>
    <dbReference type="NCBI Taxonomy" id="1206817"/>
    <lineage>
        <taxon>Bacteria</taxon>
        <taxon>Pseudomonadati</taxon>
        <taxon>Pseudomonadota</taxon>
        <taxon>Alphaproteobacteria</taxon>
        <taxon>Hyphomicrobiales</taxon>
        <taxon>Rhizobiaceae</taxon>
        <taxon>Rhizobium/Agrobacterium group</taxon>
        <taxon>Rhizobium</taxon>
    </lineage>
</organism>
<dbReference type="EMBL" id="JAUSWH010000002">
    <property type="protein sequence ID" value="MDQ0454418.1"/>
    <property type="molecule type" value="Genomic_DNA"/>
</dbReference>
<comment type="caution">
    <text evidence="1">The sequence shown here is derived from an EMBL/GenBank/DDBJ whole genome shotgun (WGS) entry which is preliminary data.</text>
</comment>
<keyword evidence="2" id="KW-1185">Reference proteome</keyword>
<accession>A0ABU0I9W7</accession>
<proteinExistence type="predicted"/>
<dbReference type="RefSeq" id="WP_307156638.1">
    <property type="nucleotide sequence ID" value="NZ_JAUSWH010000002.1"/>
</dbReference>
<evidence type="ECO:0000313" key="1">
    <source>
        <dbReference type="EMBL" id="MDQ0454418.1"/>
    </source>
</evidence>
<reference evidence="1 2" key="1">
    <citation type="submission" date="2023-07" db="EMBL/GenBank/DDBJ databases">
        <title>Genomic Encyclopedia of Type Strains, Phase IV (KMG-IV): sequencing the most valuable type-strain genomes for metagenomic binning, comparative biology and taxonomic classification.</title>
        <authorList>
            <person name="Goeker M."/>
        </authorList>
    </citation>
    <scope>NUCLEOTIDE SEQUENCE [LARGE SCALE GENOMIC DNA]</scope>
    <source>
        <strain evidence="1 2">DSM 100301</strain>
    </source>
</reference>
<sequence length="50" mass="5963">MGDKQKAREVFRGPSFLGVSEYFQEKWNPVFRPEIPKNKDLERFSVSMKQ</sequence>
<dbReference type="Proteomes" id="UP001235269">
    <property type="component" value="Unassembled WGS sequence"/>
</dbReference>
<protein>
    <submittedName>
        <fullName evidence="1">Uncharacterized protein</fullName>
    </submittedName>
</protein>
<gene>
    <name evidence="1" type="ORF">QO005_000745</name>
</gene>
<evidence type="ECO:0000313" key="2">
    <source>
        <dbReference type="Proteomes" id="UP001235269"/>
    </source>
</evidence>